<dbReference type="InterPro" id="IPR000719">
    <property type="entry name" value="Prot_kinase_dom"/>
</dbReference>
<dbReference type="InterPro" id="IPR036860">
    <property type="entry name" value="SH2_dom_sf"/>
</dbReference>
<gene>
    <name evidence="9" type="ORF">MONBRDRAFT_9484</name>
</gene>
<evidence type="ECO:0000256" key="2">
    <source>
        <dbReference type="ARBA" id="ARBA00022679"/>
    </source>
</evidence>
<evidence type="ECO:0000313" key="9">
    <source>
        <dbReference type="EMBL" id="EDQ88155.1"/>
    </source>
</evidence>
<dbReference type="InterPro" id="IPR000980">
    <property type="entry name" value="SH2"/>
</dbReference>
<evidence type="ECO:0000256" key="1">
    <source>
        <dbReference type="ARBA" id="ARBA00011903"/>
    </source>
</evidence>
<dbReference type="EMBL" id="CH991556">
    <property type="protein sequence ID" value="EDQ88155.1"/>
    <property type="molecule type" value="Genomic_DNA"/>
</dbReference>
<dbReference type="GO" id="GO:0005524">
    <property type="term" value="F:ATP binding"/>
    <property type="evidence" value="ECO:0007669"/>
    <property type="project" value="InterPro"/>
</dbReference>
<evidence type="ECO:0000256" key="4">
    <source>
        <dbReference type="ARBA" id="ARBA00023137"/>
    </source>
</evidence>
<dbReference type="PROSITE" id="PS50011">
    <property type="entry name" value="PROTEIN_KINASE_DOM"/>
    <property type="match status" value="1"/>
</dbReference>
<keyword evidence="3" id="KW-0418">Kinase</keyword>
<keyword evidence="5" id="KW-0727">SH2 domain</keyword>
<dbReference type="SMART" id="SM00219">
    <property type="entry name" value="TyrKc"/>
    <property type="match status" value="1"/>
</dbReference>
<dbReference type="Gene3D" id="3.30.505.10">
    <property type="entry name" value="SH2 domain"/>
    <property type="match status" value="1"/>
</dbReference>
<keyword evidence="2" id="KW-0808">Transferase</keyword>
<feature type="compositionally biased region" description="Low complexity" evidence="6">
    <location>
        <begin position="209"/>
        <end position="224"/>
    </location>
</feature>
<dbReference type="FunFam" id="3.30.505.10:FF:000173">
    <property type="match status" value="1"/>
</dbReference>
<dbReference type="RefSeq" id="XP_001747231.1">
    <property type="nucleotide sequence ID" value="XM_001747179.1"/>
</dbReference>
<evidence type="ECO:0000313" key="10">
    <source>
        <dbReference type="Proteomes" id="UP000001357"/>
    </source>
</evidence>
<evidence type="ECO:0000256" key="5">
    <source>
        <dbReference type="PROSITE-ProRule" id="PRU00191"/>
    </source>
</evidence>
<keyword evidence="10" id="KW-1185">Reference proteome</keyword>
<evidence type="ECO:0000259" key="8">
    <source>
        <dbReference type="PROSITE" id="PS50011"/>
    </source>
</evidence>
<dbReference type="GO" id="GO:0004715">
    <property type="term" value="F:non-membrane spanning protein tyrosine kinase activity"/>
    <property type="evidence" value="ECO:0007669"/>
    <property type="project" value="UniProtKB-EC"/>
</dbReference>
<dbReference type="SUPFAM" id="SSF56112">
    <property type="entry name" value="Protein kinase-like (PK-like)"/>
    <property type="match status" value="1"/>
</dbReference>
<dbReference type="InterPro" id="IPR011009">
    <property type="entry name" value="Kinase-like_dom_sf"/>
</dbReference>
<dbReference type="PROSITE" id="PS50001">
    <property type="entry name" value="SH2"/>
    <property type="match status" value="1"/>
</dbReference>
<dbReference type="GeneID" id="5892330"/>
<feature type="region of interest" description="Disordered" evidence="6">
    <location>
        <begin position="1078"/>
        <end position="1102"/>
    </location>
</feature>
<dbReference type="PANTHER" id="PTHR24416">
    <property type="entry name" value="TYROSINE-PROTEIN KINASE RECEPTOR"/>
    <property type="match status" value="1"/>
</dbReference>
<name>A9V3A6_MONBE</name>
<dbReference type="PANTHER" id="PTHR24416:SF611">
    <property type="entry name" value="TYROSINE-PROTEIN KINASE TRANSMEMBRANE RECEPTOR ROR"/>
    <property type="match status" value="1"/>
</dbReference>
<dbReference type="Proteomes" id="UP000001357">
    <property type="component" value="Unassembled WGS sequence"/>
</dbReference>
<dbReference type="CDD" id="cd00173">
    <property type="entry name" value="SH2"/>
    <property type="match status" value="1"/>
</dbReference>
<evidence type="ECO:0000256" key="3">
    <source>
        <dbReference type="ARBA" id="ARBA00022777"/>
    </source>
</evidence>
<accession>A9V3A6</accession>
<evidence type="ECO:0000256" key="6">
    <source>
        <dbReference type="SAM" id="MobiDB-lite"/>
    </source>
</evidence>
<dbReference type="Gene3D" id="1.10.510.10">
    <property type="entry name" value="Transferase(Phosphotransferase) domain 1"/>
    <property type="match status" value="1"/>
</dbReference>
<evidence type="ECO:0000259" key="7">
    <source>
        <dbReference type="PROSITE" id="PS50001"/>
    </source>
</evidence>
<feature type="region of interest" description="Disordered" evidence="6">
    <location>
        <begin position="410"/>
        <end position="437"/>
    </location>
</feature>
<feature type="domain" description="Protein kinase" evidence="8">
    <location>
        <begin position="560"/>
        <end position="855"/>
    </location>
</feature>
<feature type="region of interest" description="Disordered" evidence="6">
    <location>
        <begin position="303"/>
        <end position="322"/>
    </location>
</feature>
<dbReference type="InterPro" id="IPR001245">
    <property type="entry name" value="Ser-Thr/Tyr_kinase_cat_dom"/>
</dbReference>
<dbReference type="eggNOG" id="KOG0197">
    <property type="taxonomic scope" value="Eukaryota"/>
</dbReference>
<protein>
    <recommendedName>
        <fullName evidence="1">non-specific protein-tyrosine kinase</fullName>
        <ecNumber evidence="1">2.7.10.2</ecNumber>
    </recommendedName>
</protein>
<feature type="compositionally biased region" description="Basic and acidic residues" evidence="6">
    <location>
        <begin position="309"/>
        <end position="322"/>
    </location>
</feature>
<sequence>MLLPLFAVVLLAVAGSALLVGATVLATKLIRRARLRHSRDNERPETVTATETSVIAVPNEMMVASALSTDHGCTRETLEARDSFARIEIPDASELPLGSLSAKAKAGRFSIQDAFLQQDGQKHNPLYDSISSRSGAATAAVMRELMESENGPQARSPGRSTLGGTVHALVRRNSCESDITAGESPHNQESLSPLRQALANNYDRMVMTSASSPQSASGSGPGYSTLLDVNANGDTKRHSYAEADELAGTDTVPPLQRAHSYAEADELAADNDGYERADDLGAASGPAPLLRSHSYAEADELAAPDDDGYDKAQDIMGGSDHHSYAEADDLAAPDDEDGYEQADSLAAASGYDKAQDVGAGSALRHSYAEADELAWDDGYDKAQDLVSHSYTQPDELAADSGYDKAHDIAASSSPNHGYATPADIAPPPPSFQRADSNVDGNYHNVRDMAAGNVSALDSSTETAVSEGYTSLSNSPRTRPLLRRKSTKNTLNNISSDIRLAELQPQIPNAEITFRGLLHEVGIYHKAKDCFISLPASARSAVAALVEGVVFNRDFTPSCSVPLSLGSGQGVFGTVAKAMLEQANGRSDLVTILVLPDDENALRHRAVDMIRALKKLDHPSVRALAPHASRPPLWLSLQKIAFLLKVANLICPSQVVKFLGIHLVPPRAMLALEHMVDGHLASYLARQGKNVPLHRRMEFAMDVATGMDYLASVGVVHRDLRAENVWVCRDFAKLYDFGYSRQASNDVDQLTWAWMAPELNARDEPSDREHTILSDVFSFGVFLMELVATNGGLSYPTEWSQDLIKRQVETGYRLSRPADCPESVFTIATRCWHSTPAERPDFEWLVKRIKVTQGVLTTQERLDARAKQMSPVPKLMESEDQGSAHSIQIQAEMRRPVPRVSSAFSASSEDWNRIANTGQLHRAGTDSNLSHRSSYDQLQMDPLAVTFVRANDGMPTLAGAGEAASDYYTRMDDANRPDLPVGYTPMVYSRSGSKVMPPVLRQSSVERAIRSGMRRYEELDQAVEFPSLQRQQLPKPRMSMRMNSHTSGLVIQQEGVPDDPYEEAWEATPAAANAPQQHVNQMGHPDARGGSQKGKPNKPRHTSVVSEYDDLVDVHGVGPQGTSPVIAGPAAPSLNLPGKGSQSAVVDENPYEPIPGETAPVCIEAEAAADGDSGAYMTPRALLEPEWLHGCMDRTEAAELVQLKALGGGLPGAYFVRRKTEANSFAITVMSDWAQVDHYLLNYDDALGWYMNGSTQQKCGGADENLTVVVAKLSSDEDQWRLPLTVPVSCLRRNDASGTPNLPEPVVQRRPVAATLL</sequence>
<dbReference type="SUPFAM" id="SSF55550">
    <property type="entry name" value="SH2 domain"/>
    <property type="match status" value="1"/>
</dbReference>
<dbReference type="EC" id="2.7.10.2" evidence="1"/>
<dbReference type="Pfam" id="PF07714">
    <property type="entry name" value="PK_Tyr_Ser-Thr"/>
    <property type="match status" value="1"/>
</dbReference>
<dbReference type="GO" id="GO:0005886">
    <property type="term" value="C:plasma membrane"/>
    <property type="evidence" value="ECO:0000318"/>
    <property type="project" value="GO_Central"/>
</dbReference>
<dbReference type="InterPro" id="IPR020635">
    <property type="entry name" value="Tyr_kinase_cat_dom"/>
</dbReference>
<organism evidence="9 10">
    <name type="scientific">Monosiga brevicollis</name>
    <name type="common">Choanoflagellate</name>
    <dbReference type="NCBI Taxonomy" id="81824"/>
    <lineage>
        <taxon>Eukaryota</taxon>
        <taxon>Choanoflagellata</taxon>
        <taxon>Craspedida</taxon>
        <taxon>Salpingoecidae</taxon>
        <taxon>Monosiga</taxon>
    </lineage>
</organism>
<reference evidence="9 10" key="1">
    <citation type="journal article" date="2008" name="Nature">
        <title>The genome of the choanoflagellate Monosiga brevicollis and the origin of metazoans.</title>
        <authorList>
            <consortium name="JGI Sequencing"/>
            <person name="King N."/>
            <person name="Westbrook M.J."/>
            <person name="Young S.L."/>
            <person name="Kuo A."/>
            <person name="Abedin M."/>
            <person name="Chapman J."/>
            <person name="Fairclough S."/>
            <person name="Hellsten U."/>
            <person name="Isogai Y."/>
            <person name="Letunic I."/>
            <person name="Marr M."/>
            <person name="Pincus D."/>
            <person name="Putnam N."/>
            <person name="Rokas A."/>
            <person name="Wright K.J."/>
            <person name="Zuzow R."/>
            <person name="Dirks W."/>
            <person name="Good M."/>
            <person name="Goodstein D."/>
            <person name="Lemons D."/>
            <person name="Li W."/>
            <person name="Lyons J.B."/>
            <person name="Morris A."/>
            <person name="Nichols S."/>
            <person name="Richter D.J."/>
            <person name="Salamov A."/>
            <person name="Bork P."/>
            <person name="Lim W.A."/>
            <person name="Manning G."/>
            <person name="Miller W.T."/>
            <person name="McGinnis W."/>
            <person name="Shapiro H."/>
            <person name="Tjian R."/>
            <person name="Grigoriev I.V."/>
            <person name="Rokhsar D."/>
        </authorList>
    </citation>
    <scope>NUCLEOTIDE SEQUENCE [LARGE SCALE GENOMIC DNA]</scope>
    <source>
        <strain evidence="10">MX1 / ATCC 50154</strain>
    </source>
</reference>
<dbReference type="PRINTS" id="PR00109">
    <property type="entry name" value="TYRKINASE"/>
</dbReference>
<dbReference type="InterPro" id="IPR050122">
    <property type="entry name" value="RTK"/>
</dbReference>
<feature type="region of interest" description="Disordered" evidence="6">
    <location>
        <begin position="208"/>
        <end position="230"/>
    </location>
</feature>
<dbReference type="InParanoid" id="A9V3A6"/>
<feature type="domain" description="SH2" evidence="7">
    <location>
        <begin position="1186"/>
        <end position="1287"/>
    </location>
</feature>
<keyword evidence="4" id="KW-0829">Tyrosine-protein kinase</keyword>
<dbReference type="STRING" id="81824.A9V3A6"/>
<dbReference type="KEGG" id="mbr:MONBRDRAFT_9484"/>
<proteinExistence type="predicted"/>